<dbReference type="EMBL" id="LCJR01000004">
    <property type="protein sequence ID" value="KKT82573.1"/>
    <property type="molecule type" value="Genomic_DNA"/>
</dbReference>
<evidence type="ECO:0000313" key="2">
    <source>
        <dbReference type="Proteomes" id="UP000034032"/>
    </source>
</evidence>
<sequence>MKKRISILVVIVAIAAFFVSFPPGPYLTNWSSPIASTLEPIFGFEVEARAETAETAQTPPRLQMQTIGRWDYDGTPNIRNPFYRVAVICDTANGSLIYTSGYDGGMAVLPNGCAKTQR</sequence>
<reference evidence="1 2" key="1">
    <citation type="journal article" date="2015" name="Nature">
        <title>rRNA introns, odd ribosomes, and small enigmatic genomes across a large radiation of phyla.</title>
        <authorList>
            <person name="Brown C.T."/>
            <person name="Hug L.A."/>
            <person name="Thomas B.C."/>
            <person name="Sharon I."/>
            <person name="Castelle C.J."/>
            <person name="Singh A."/>
            <person name="Wilkins M.J."/>
            <person name="Williams K.H."/>
            <person name="Banfield J.F."/>
        </authorList>
    </citation>
    <scope>NUCLEOTIDE SEQUENCE [LARGE SCALE GENOMIC DNA]</scope>
</reference>
<proteinExistence type="predicted"/>
<gene>
    <name evidence="1" type="ORF">UW79_C0004G0030</name>
</gene>
<comment type="caution">
    <text evidence="1">The sequence shown here is derived from an EMBL/GenBank/DDBJ whole genome shotgun (WGS) entry which is preliminary data.</text>
</comment>
<dbReference type="Proteomes" id="UP000034032">
    <property type="component" value="Unassembled WGS sequence"/>
</dbReference>
<evidence type="ECO:0000313" key="1">
    <source>
        <dbReference type="EMBL" id="KKT82573.1"/>
    </source>
</evidence>
<accession>A0A0G1KGA9</accession>
<name>A0A0G1KGA9_9BACT</name>
<dbReference type="AlphaFoldDB" id="A0A0G1KGA9"/>
<protein>
    <submittedName>
        <fullName evidence="1">Uncharacterized protein</fullName>
    </submittedName>
</protein>
<organism evidence="1 2">
    <name type="scientific">Candidatus Yanofskybacteria bacterium GW2011_GWA2_44_9</name>
    <dbReference type="NCBI Taxonomy" id="1619025"/>
    <lineage>
        <taxon>Bacteria</taxon>
        <taxon>Candidatus Yanofskyibacteriota</taxon>
    </lineage>
</organism>